<dbReference type="InterPro" id="IPR002165">
    <property type="entry name" value="Plexin_repeat"/>
</dbReference>
<dbReference type="SUPFAM" id="SSF103575">
    <property type="entry name" value="Plexin repeat"/>
    <property type="match status" value="1"/>
</dbReference>
<evidence type="ECO:0000256" key="10">
    <source>
        <dbReference type="PROSITE-ProRule" id="PRU00352"/>
    </source>
</evidence>
<evidence type="ECO:0000256" key="9">
    <source>
        <dbReference type="ARBA" id="ARBA00023180"/>
    </source>
</evidence>
<evidence type="ECO:0000313" key="14">
    <source>
        <dbReference type="Proteomes" id="UP000005408"/>
    </source>
</evidence>
<dbReference type="InterPro" id="IPR014756">
    <property type="entry name" value="Ig_E-set"/>
</dbReference>
<comment type="caution">
    <text evidence="10">Lacks conserved residue(s) required for the propagation of feature annotation.</text>
</comment>
<proteinExistence type="inferred from homology"/>
<accession>A0A8W8LR78</accession>
<dbReference type="InterPro" id="IPR015943">
    <property type="entry name" value="WD40/YVTN_repeat-like_dom_sf"/>
</dbReference>
<dbReference type="GO" id="GO:0030334">
    <property type="term" value="P:regulation of cell migration"/>
    <property type="evidence" value="ECO:0007669"/>
    <property type="project" value="TreeGrafter"/>
</dbReference>
<name>A0A8W8LR78_MAGGI</name>
<feature type="signal peptide" evidence="11">
    <location>
        <begin position="1"/>
        <end position="16"/>
    </location>
</feature>
<dbReference type="SUPFAM" id="SSF101912">
    <property type="entry name" value="Sema domain"/>
    <property type="match status" value="1"/>
</dbReference>
<protein>
    <recommendedName>
        <fullName evidence="12">Sema domain-containing protein</fullName>
    </recommendedName>
</protein>
<dbReference type="CDD" id="cd11236">
    <property type="entry name" value="Sema_plexin_like"/>
    <property type="match status" value="1"/>
</dbReference>
<comment type="similarity">
    <text evidence="2">Belongs to the plexin family.</text>
</comment>
<dbReference type="InterPro" id="IPR036352">
    <property type="entry name" value="Semap_dom_sf"/>
</dbReference>
<reference evidence="13" key="1">
    <citation type="submission" date="2022-08" db="UniProtKB">
        <authorList>
            <consortium name="EnsemblMetazoa"/>
        </authorList>
    </citation>
    <scope>IDENTIFICATION</scope>
    <source>
        <strain evidence="13">05x7-T-G4-1.051#20</strain>
    </source>
</reference>
<dbReference type="SMART" id="SM00630">
    <property type="entry name" value="Sema"/>
    <property type="match status" value="1"/>
</dbReference>
<evidence type="ECO:0000256" key="2">
    <source>
        <dbReference type="ARBA" id="ARBA00010297"/>
    </source>
</evidence>
<dbReference type="SUPFAM" id="SSF81296">
    <property type="entry name" value="E set domains"/>
    <property type="match status" value="1"/>
</dbReference>
<dbReference type="PANTHER" id="PTHR22625:SF70">
    <property type="entry name" value="PLEXIN A, ISOFORM A"/>
    <property type="match status" value="1"/>
</dbReference>
<dbReference type="Pfam" id="PF01833">
    <property type="entry name" value="TIG"/>
    <property type="match status" value="1"/>
</dbReference>
<evidence type="ECO:0000256" key="1">
    <source>
        <dbReference type="ARBA" id="ARBA00004167"/>
    </source>
</evidence>
<evidence type="ECO:0000313" key="13">
    <source>
        <dbReference type="EnsemblMetazoa" id="G29357.2:cds"/>
    </source>
</evidence>
<comment type="subcellular location">
    <subcellularLocation>
        <location evidence="1">Membrane</location>
        <topology evidence="1">Single-pass membrane protein</topology>
    </subcellularLocation>
</comment>
<evidence type="ECO:0000256" key="11">
    <source>
        <dbReference type="SAM" id="SignalP"/>
    </source>
</evidence>
<sequence length="896" mass="99820">MKWWLGLCFLCGWSGALVIIPLITDDRKLNHMVLNNETLFIGATNYIYQLSPDLEMEMKIITGPQNDSQKCGVDLENCSFKPDLSPTDNHNKILLVFSDRLVVCGSVFQGKCEIRDSHNISDVLVQGNTAVASNEVDVNTISFISQVYNSATLKMEPMMYVATEFTKFDVSKNSIEYNNRRKVPYVSIRLLDQNFFTAQGTIKGQNEYLKPSLILYVTGFTSGNYSYILFNEKKLLDATYASKIVHMCRMDDQLKTFQEVPLICKTSNKTYNFLRTAKVFKPGQNLLRSLQVQFPDLTSDDDVMIGLFSQDPDSTSSAICMFVMKEVKKTVLINARKCLNGIKNNAANKKYENGLSCTEVAETFLDEELLCSSSLNVIIAGEDSLISAPVIQFPLTNYSFVSLAVTITTKFTVAFLGTSVGQIQKLVLKATDKAELYDKAIIVDDDHAINQDMMFDKTQMFLYAMSDRKVAKIPVQNCQQYTTCSECLSSRDPYCGWCTLEHRCSLKSECSNPTASRWKNVSNPDLSCIAILNVSPPMAHVSQNITLYLTVNDLPESFNTSYNCVFGFHNGIQQKSSALIRSYGIECRNPHVDDDSLAFNNALGHINITLGIESLETKHIIVSKPYLLYNCSSFSSCSRCVDNVYWCDWCVAENKCQYNTEMCSGESVSSRNSNEGKRGKLFCPMVDKAKTGDIYLPEGHSKTIIIQGRNFPAEPNIYSASIYLPRGPLEVQGKRVSATQLEFVIQQISDINLPSGLYDAKMIVVWTAQKFNIENDGLTLTLYSCIEQAKKDCSVCRNLELTKPAMNCKWCEGQCVYTQQNCATSSCPAPSVTHISPQSGHFLGGTVVTIYGSNLGVKFSDIENNVTVAGIACNATAKKEDYVPSKSATKQWLANG</sequence>
<dbReference type="EnsemblMetazoa" id="G29357.2">
    <property type="protein sequence ID" value="G29357.2:cds"/>
    <property type="gene ID" value="G29357"/>
</dbReference>
<dbReference type="AlphaFoldDB" id="A0A8W8LR78"/>
<dbReference type="Pfam" id="PF01437">
    <property type="entry name" value="PSI"/>
    <property type="match status" value="1"/>
</dbReference>
<dbReference type="InterPro" id="IPR016201">
    <property type="entry name" value="PSI"/>
</dbReference>
<evidence type="ECO:0000256" key="5">
    <source>
        <dbReference type="ARBA" id="ARBA00022737"/>
    </source>
</evidence>
<evidence type="ECO:0000256" key="7">
    <source>
        <dbReference type="ARBA" id="ARBA00023136"/>
    </source>
</evidence>
<dbReference type="InterPro" id="IPR002909">
    <property type="entry name" value="IPT_dom"/>
</dbReference>
<evidence type="ECO:0000259" key="12">
    <source>
        <dbReference type="PROSITE" id="PS51004"/>
    </source>
</evidence>
<evidence type="ECO:0000256" key="6">
    <source>
        <dbReference type="ARBA" id="ARBA00022989"/>
    </source>
</evidence>
<dbReference type="InterPro" id="IPR013783">
    <property type="entry name" value="Ig-like_fold"/>
</dbReference>
<feature type="domain" description="Sema" evidence="12">
    <location>
        <begin position="1"/>
        <end position="475"/>
    </location>
</feature>
<dbReference type="Gene3D" id="2.130.10.10">
    <property type="entry name" value="YVTN repeat-like/Quinoprotein amine dehydrogenase"/>
    <property type="match status" value="1"/>
</dbReference>
<evidence type="ECO:0000256" key="4">
    <source>
        <dbReference type="ARBA" id="ARBA00022729"/>
    </source>
</evidence>
<keyword evidence="5" id="KW-0677">Repeat</keyword>
<dbReference type="GO" id="GO:0002116">
    <property type="term" value="C:semaphorin receptor complex"/>
    <property type="evidence" value="ECO:0007669"/>
    <property type="project" value="TreeGrafter"/>
</dbReference>
<dbReference type="PANTHER" id="PTHR22625">
    <property type="entry name" value="PLEXIN"/>
    <property type="match status" value="1"/>
</dbReference>
<keyword evidence="7" id="KW-0472">Membrane</keyword>
<dbReference type="GO" id="GO:0017154">
    <property type="term" value="F:semaphorin receptor activity"/>
    <property type="evidence" value="ECO:0007669"/>
    <property type="project" value="InterPro"/>
</dbReference>
<dbReference type="Gene3D" id="2.60.40.10">
    <property type="entry name" value="Immunoglobulins"/>
    <property type="match status" value="3"/>
</dbReference>
<keyword evidence="8" id="KW-1015">Disulfide bond</keyword>
<organism evidence="13 14">
    <name type="scientific">Magallana gigas</name>
    <name type="common">Pacific oyster</name>
    <name type="synonym">Crassostrea gigas</name>
    <dbReference type="NCBI Taxonomy" id="29159"/>
    <lineage>
        <taxon>Eukaryota</taxon>
        <taxon>Metazoa</taxon>
        <taxon>Spiralia</taxon>
        <taxon>Lophotrochozoa</taxon>
        <taxon>Mollusca</taxon>
        <taxon>Bivalvia</taxon>
        <taxon>Autobranchia</taxon>
        <taxon>Pteriomorphia</taxon>
        <taxon>Ostreida</taxon>
        <taxon>Ostreoidea</taxon>
        <taxon>Ostreidae</taxon>
        <taxon>Magallana</taxon>
    </lineage>
</organism>
<feature type="chain" id="PRO_5036481236" description="Sema domain-containing protein" evidence="11">
    <location>
        <begin position="17"/>
        <end position="896"/>
    </location>
</feature>
<keyword evidence="4 11" id="KW-0732">Signal</keyword>
<keyword evidence="9" id="KW-0325">Glycoprotein</keyword>
<evidence type="ECO:0000256" key="3">
    <source>
        <dbReference type="ARBA" id="ARBA00022692"/>
    </source>
</evidence>
<keyword evidence="14" id="KW-1185">Reference proteome</keyword>
<dbReference type="PROSITE" id="PS51004">
    <property type="entry name" value="SEMA"/>
    <property type="match status" value="1"/>
</dbReference>
<dbReference type="InterPro" id="IPR001627">
    <property type="entry name" value="Semap_dom"/>
</dbReference>
<keyword evidence="3" id="KW-0812">Transmembrane</keyword>
<dbReference type="SMART" id="SM00423">
    <property type="entry name" value="PSI"/>
    <property type="match status" value="2"/>
</dbReference>
<dbReference type="Pfam" id="PF01403">
    <property type="entry name" value="Sema"/>
    <property type="match status" value="1"/>
</dbReference>
<dbReference type="InterPro" id="IPR031148">
    <property type="entry name" value="Plexin"/>
</dbReference>
<keyword evidence="6" id="KW-1133">Transmembrane helix</keyword>
<dbReference type="GO" id="GO:0005886">
    <property type="term" value="C:plasma membrane"/>
    <property type="evidence" value="ECO:0007669"/>
    <property type="project" value="TreeGrafter"/>
</dbReference>
<dbReference type="Proteomes" id="UP000005408">
    <property type="component" value="Unassembled WGS sequence"/>
</dbReference>
<evidence type="ECO:0000256" key="8">
    <source>
        <dbReference type="ARBA" id="ARBA00023157"/>
    </source>
</evidence>